<organism evidence="2 3">
    <name type="scientific">Faecalibacter rhinopitheci</name>
    <dbReference type="NCBI Taxonomy" id="2779678"/>
    <lineage>
        <taxon>Bacteria</taxon>
        <taxon>Pseudomonadati</taxon>
        <taxon>Bacteroidota</taxon>
        <taxon>Flavobacteriia</taxon>
        <taxon>Flavobacteriales</taxon>
        <taxon>Weeksellaceae</taxon>
        <taxon>Faecalibacter</taxon>
    </lineage>
</organism>
<comment type="caution">
    <text evidence="2">The sequence shown here is derived from an EMBL/GenBank/DDBJ whole genome shotgun (WGS) entry which is preliminary data.</text>
</comment>
<accession>A0A8J7FLR3</accession>
<evidence type="ECO:0000313" key="3">
    <source>
        <dbReference type="Proteomes" id="UP000608754"/>
    </source>
</evidence>
<feature type="transmembrane region" description="Helical" evidence="1">
    <location>
        <begin position="110"/>
        <end position="132"/>
    </location>
</feature>
<dbReference type="EMBL" id="JADGIK010000002">
    <property type="protein sequence ID" value="MBF0596400.1"/>
    <property type="molecule type" value="Genomic_DNA"/>
</dbReference>
<feature type="transmembrane region" description="Helical" evidence="1">
    <location>
        <begin position="139"/>
        <end position="162"/>
    </location>
</feature>
<dbReference type="AlphaFoldDB" id="A0A8J7FLR3"/>
<keyword evidence="1" id="KW-0812">Transmembrane</keyword>
<feature type="transmembrane region" description="Helical" evidence="1">
    <location>
        <begin position="45"/>
        <end position="63"/>
    </location>
</feature>
<dbReference type="RefSeq" id="WP_194181936.1">
    <property type="nucleotide sequence ID" value="NZ_JADGIK010000002.1"/>
</dbReference>
<keyword evidence="1" id="KW-1133">Transmembrane helix</keyword>
<evidence type="ECO:0000256" key="1">
    <source>
        <dbReference type="SAM" id="Phobius"/>
    </source>
</evidence>
<keyword evidence="3" id="KW-1185">Reference proteome</keyword>
<sequence length="376" mass="45676">MTQQEIINFFNKENIKIYIQELVYYYFNPIIFYDIFFKKNTVDKIYQVLFYSTIIILIGYYTLNDLSVKQLVQAFIFEVFVLVLIIIPFCLSTFISKKFLNGNLTIENSIFFVVLAKMMYAPFQIVFFFLFLKFENYNYLFFSTSFVIIIFFNIFYFSSYLFYNRWNIFFSMINNFIVINLFFFGMNYLTLDNYYKEEKSFYTDYILEERVNNIDKFKNIYRIPRYQIVYSKDNVNIDSHFLFSSPFDSTMSGSFNITEKYIKNHHKNIVRIDSIIQNCKYERNKIFFNNYKNILLLTDTIINRKEFYINEVTEIQKLNVVNNLAKYERKYVSIPNDLYKSNLELVENQISTIEKSEFAFKPLDIFKYLLPLTYLE</sequence>
<dbReference type="Proteomes" id="UP000608754">
    <property type="component" value="Unassembled WGS sequence"/>
</dbReference>
<feature type="transmembrane region" description="Helical" evidence="1">
    <location>
        <begin position="168"/>
        <end position="189"/>
    </location>
</feature>
<feature type="transmembrane region" description="Helical" evidence="1">
    <location>
        <begin position="75"/>
        <end position="95"/>
    </location>
</feature>
<reference evidence="2" key="1">
    <citation type="submission" date="2020-10" db="EMBL/GenBank/DDBJ databases">
        <authorList>
            <person name="Lu T."/>
            <person name="Wang Q."/>
            <person name="Han X."/>
        </authorList>
    </citation>
    <scope>NUCLEOTIDE SEQUENCE</scope>
    <source>
        <strain evidence="2">WQ 117</strain>
    </source>
</reference>
<name>A0A8J7FLR3_9FLAO</name>
<evidence type="ECO:0000313" key="2">
    <source>
        <dbReference type="EMBL" id="MBF0596400.1"/>
    </source>
</evidence>
<proteinExistence type="predicted"/>
<keyword evidence="1" id="KW-0472">Membrane</keyword>
<protein>
    <submittedName>
        <fullName evidence="2">Uncharacterized protein</fullName>
    </submittedName>
</protein>
<gene>
    <name evidence="2" type="ORF">IM532_02795</name>
</gene>